<keyword evidence="2" id="KW-1133">Transmembrane helix</keyword>
<dbReference type="EMBL" id="CP066786">
    <property type="protein sequence ID" value="QQM32261.1"/>
    <property type="molecule type" value="Genomic_DNA"/>
</dbReference>
<dbReference type="AlphaFoldDB" id="A0A7T7HN31"/>
<feature type="transmembrane region" description="Helical" evidence="2">
    <location>
        <begin position="41"/>
        <end position="63"/>
    </location>
</feature>
<evidence type="ECO:0000256" key="1">
    <source>
        <dbReference type="SAM" id="MobiDB-lite"/>
    </source>
</evidence>
<dbReference type="KEGG" id="mlut:JET14_09040"/>
<feature type="transmembrane region" description="Helical" evidence="2">
    <location>
        <begin position="281"/>
        <end position="302"/>
    </location>
</feature>
<dbReference type="RefSeq" id="WP_200337723.1">
    <property type="nucleotide sequence ID" value="NZ_CP066786.1"/>
</dbReference>
<sequence>MKTLNAKTVLIGALAGVAGFMLAYAASFNALFSTLLSAASALPILIAGLGWGNAAAIAAIIVAGGLGATMVSPFFALYTLAITLVPAGWLSHLGNLARPASEIGGPEGLTAWYPLSDILMHLCAVITLALIVLGFAAGYGPDATGELIDAFMQALAMQNPDLAADAALVAQFKSMFVVMLPIVQGATSVILLFVAYHFAARIAIASGLTSRPREDVAKSLRMHRNAIFVFLAALVATFFGGTIGLIGAACLGAFGGGFLLAGLARMHLAARGQSWGVPVIILSYLSLIFTFPALIFVVMGLLDTRRAIALSPGANPPGNDDDTDDNERNNPWT</sequence>
<gene>
    <name evidence="3" type="ORF">JET14_09040</name>
</gene>
<feature type="transmembrane region" description="Helical" evidence="2">
    <location>
        <begin position="118"/>
        <end position="141"/>
    </location>
</feature>
<feature type="region of interest" description="Disordered" evidence="1">
    <location>
        <begin position="312"/>
        <end position="333"/>
    </location>
</feature>
<protein>
    <submittedName>
        <fullName evidence="3">DUF2232 domain-containing protein</fullName>
    </submittedName>
</protein>
<feature type="transmembrane region" description="Helical" evidence="2">
    <location>
        <begin position="228"/>
        <end position="261"/>
    </location>
</feature>
<feature type="transmembrane region" description="Helical" evidence="2">
    <location>
        <begin position="75"/>
        <end position="98"/>
    </location>
</feature>
<keyword evidence="2" id="KW-0812">Transmembrane</keyword>
<dbReference type="Proteomes" id="UP000596083">
    <property type="component" value="Chromosome"/>
</dbReference>
<evidence type="ECO:0000313" key="4">
    <source>
        <dbReference type="Proteomes" id="UP000596083"/>
    </source>
</evidence>
<reference evidence="3 4" key="1">
    <citation type="submission" date="2020-12" db="EMBL/GenBank/DDBJ databases">
        <authorList>
            <person name="Zheng R.K."/>
            <person name="Sun C.M."/>
        </authorList>
    </citation>
    <scope>NUCLEOTIDE SEQUENCE [LARGE SCALE GENOMIC DNA]</scope>
    <source>
        <strain evidence="3 4">ZRK001</strain>
    </source>
</reference>
<proteinExistence type="predicted"/>
<evidence type="ECO:0000256" key="2">
    <source>
        <dbReference type="SAM" id="Phobius"/>
    </source>
</evidence>
<evidence type="ECO:0000313" key="3">
    <source>
        <dbReference type="EMBL" id="QQM32261.1"/>
    </source>
</evidence>
<organism evidence="3 4">
    <name type="scientific">Martelella lutilitoris</name>
    <dbReference type="NCBI Taxonomy" id="2583532"/>
    <lineage>
        <taxon>Bacteria</taxon>
        <taxon>Pseudomonadati</taxon>
        <taxon>Pseudomonadota</taxon>
        <taxon>Alphaproteobacteria</taxon>
        <taxon>Hyphomicrobiales</taxon>
        <taxon>Aurantimonadaceae</taxon>
        <taxon>Martelella</taxon>
    </lineage>
</organism>
<name>A0A7T7HN31_9HYPH</name>
<keyword evidence="2" id="KW-0472">Membrane</keyword>
<accession>A0A7T7HN31</accession>